<name>A0A7T8H0Z1_CALRO</name>
<reference evidence="2" key="1">
    <citation type="submission" date="2021-01" db="EMBL/GenBank/DDBJ databases">
        <title>Caligus Genome Assembly.</title>
        <authorList>
            <person name="Gallardo-Escarate C."/>
        </authorList>
    </citation>
    <scope>NUCLEOTIDE SEQUENCE [LARGE SCALE GENOMIC DNA]</scope>
</reference>
<sequence length="77" mass="8981">MAVDVMKNRKVRPGGKRISNWIKGRWECDRAYFRVEDKDIPVVTAVAPHLDKIPLDWARLLMKSQRQAMYPLARSLS</sequence>
<gene>
    <name evidence="1" type="ORF">FKW44_015440</name>
</gene>
<dbReference type="AlphaFoldDB" id="A0A7T8H0Z1"/>
<evidence type="ECO:0000313" key="2">
    <source>
        <dbReference type="Proteomes" id="UP000595437"/>
    </source>
</evidence>
<proteinExistence type="predicted"/>
<accession>A0A7T8H0Z1</accession>
<protein>
    <submittedName>
        <fullName evidence="1">Atherinlike</fullName>
    </submittedName>
</protein>
<dbReference type="EMBL" id="CP045899">
    <property type="protein sequence ID" value="QQP41161.1"/>
    <property type="molecule type" value="Genomic_DNA"/>
</dbReference>
<keyword evidence="2" id="KW-1185">Reference proteome</keyword>
<organism evidence="1 2">
    <name type="scientific">Caligus rogercresseyi</name>
    <name type="common">Sea louse</name>
    <dbReference type="NCBI Taxonomy" id="217165"/>
    <lineage>
        <taxon>Eukaryota</taxon>
        <taxon>Metazoa</taxon>
        <taxon>Ecdysozoa</taxon>
        <taxon>Arthropoda</taxon>
        <taxon>Crustacea</taxon>
        <taxon>Multicrustacea</taxon>
        <taxon>Hexanauplia</taxon>
        <taxon>Copepoda</taxon>
        <taxon>Siphonostomatoida</taxon>
        <taxon>Caligidae</taxon>
        <taxon>Caligus</taxon>
    </lineage>
</organism>
<evidence type="ECO:0000313" key="1">
    <source>
        <dbReference type="EMBL" id="QQP41161.1"/>
    </source>
</evidence>
<dbReference type="Proteomes" id="UP000595437">
    <property type="component" value="Chromosome 10"/>
</dbReference>